<proteinExistence type="predicted"/>
<dbReference type="Proteomes" id="UP001488838">
    <property type="component" value="Unassembled WGS sequence"/>
</dbReference>
<protein>
    <recommendedName>
        <fullName evidence="3">60S ribosomal protein L35</fullName>
    </recommendedName>
</protein>
<feature type="non-terminal residue" evidence="1">
    <location>
        <position position="1"/>
    </location>
</feature>
<dbReference type="AlphaFoldDB" id="A0AAW0J4U3"/>
<evidence type="ECO:0008006" key="3">
    <source>
        <dbReference type="Google" id="ProtNLM"/>
    </source>
</evidence>
<dbReference type="Gene3D" id="6.10.250.3450">
    <property type="match status" value="1"/>
</dbReference>
<sequence>PDPKHSYDKIKARDLYGKKEKLLKQLDDVKVALSQFCVAKTRAMCRQLTKHEEKLKTRSSCRRRGCTQLHTYAVKA</sequence>
<gene>
    <name evidence="1" type="ORF">U0070_015892</name>
</gene>
<name>A0AAW0J4U3_MYOGA</name>
<organism evidence="1 2">
    <name type="scientific">Myodes glareolus</name>
    <name type="common">Bank vole</name>
    <name type="synonym">Clethrionomys glareolus</name>
    <dbReference type="NCBI Taxonomy" id="447135"/>
    <lineage>
        <taxon>Eukaryota</taxon>
        <taxon>Metazoa</taxon>
        <taxon>Chordata</taxon>
        <taxon>Craniata</taxon>
        <taxon>Vertebrata</taxon>
        <taxon>Euteleostomi</taxon>
        <taxon>Mammalia</taxon>
        <taxon>Eutheria</taxon>
        <taxon>Euarchontoglires</taxon>
        <taxon>Glires</taxon>
        <taxon>Rodentia</taxon>
        <taxon>Myomorpha</taxon>
        <taxon>Muroidea</taxon>
        <taxon>Cricetidae</taxon>
        <taxon>Arvicolinae</taxon>
        <taxon>Myodes</taxon>
    </lineage>
</organism>
<accession>A0AAW0J4U3</accession>
<evidence type="ECO:0000313" key="1">
    <source>
        <dbReference type="EMBL" id="KAK7821426.1"/>
    </source>
</evidence>
<comment type="caution">
    <text evidence="1">The sequence shown here is derived from an EMBL/GenBank/DDBJ whole genome shotgun (WGS) entry which is preliminary data.</text>
</comment>
<evidence type="ECO:0000313" key="2">
    <source>
        <dbReference type="Proteomes" id="UP001488838"/>
    </source>
</evidence>
<reference evidence="1 2" key="1">
    <citation type="journal article" date="2023" name="bioRxiv">
        <title>Conserved and derived expression patterns and positive selection on dental genes reveal complex evolutionary context of ever-growing rodent molars.</title>
        <authorList>
            <person name="Calamari Z.T."/>
            <person name="Song A."/>
            <person name="Cohen E."/>
            <person name="Akter M."/>
            <person name="Roy R.D."/>
            <person name="Hallikas O."/>
            <person name="Christensen M.M."/>
            <person name="Li P."/>
            <person name="Marangoni P."/>
            <person name="Jernvall J."/>
            <person name="Klein O.D."/>
        </authorList>
    </citation>
    <scope>NUCLEOTIDE SEQUENCE [LARGE SCALE GENOMIC DNA]</scope>
    <source>
        <strain evidence="1">V071</strain>
    </source>
</reference>
<keyword evidence="2" id="KW-1185">Reference proteome</keyword>
<dbReference type="EMBL" id="JBBHLL010000065">
    <property type="protein sequence ID" value="KAK7821426.1"/>
    <property type="molecule type" value="Genomic_DNA"/>
</dbReference>